<evidence type="ECO:0008006" key="9">
    <source>
        <dbReference type="Google" id="ProtNLM"/>
    </source>
</evidence>
<organism evidence="7 8">
    <name type="scientific">Hyaloperonospora brassicae</name>
    <name type="common">Brassica downy mildew</name>
    <name type="synonym">Peronospora brassicae</name>
    <dbReference type="NCBI Taxonomy" id="162125"/>
    <lineage>
        <taxon>Eukaryota</taxon>
        <taxon>Sar</taxon>
        <taxon>Stramenopiles</taxon>
        <taxon>Oomycota</taxon>
        <taxon>Peronosporomycetes</taxon>
        <taxon>Peronosporales</taxon>
        <taxon>Peronosporaceae</taxon>
        <taxon>Hyaloperonospora</taxon>
    </lineage>
</organism>
<dbReference type="InterPro" id="IPR012337">
    <property type="entry name" value="RNaseH-like_sf"/>
</dbReference>
<sequence>MLPPAPMTTTTAATTAATTTLKPTKKKKKPGRTPSLIWQLLTDEPDPQRRNAASCKHCKHQVLYYKKSEQAIRHLKKCPAFQDLQHQFSFVNQFADVLPLYNEKINAKGPVKKRVKSETPMPPQQAVAQAQAHVPPVDVQQALQDQLQQVHGPLTCTSSALNQAAVQHAQVMNQMAMQQSMSESLVDVGMALKDESGHKSDTAMKDRSGKYLPLSSTQSDMFEEAMAMHAYATGMAFEAIEDSHLARAVTLLRPSVKLPEKKKLGGELMSRCYEKIHKQVWGYLTTSSARVCLQRDAWSNLNLYHSSNPEDAFVTYMAVNNEKRFFLESEKTAGNEAQHNSIMIAQDIKRMMQPIVSNVSGVVTGSTVFHSRAWDMLKAEYPTKFFYGCICHALHLAIMDIFGPEKSLENDPRRVTPQVPMDFPFQDLVELNNSCNELFLFFSSYQFAPKYKTFDAQVLHTMKGFANMSHIMSWGTLAARFRMLVQLEDVLQTIVSDSKFVGPESPENQCVVRHSIKSFMLSINRKMTLEKAITILTPIELILYKFQDDRVPISEVYFESKHLLTDFDAVFGLTTVELEYIKRVVTERWQYVLSEAHGLAFLLDPRYIGKSMTRDYREQIEELIFNFPETDQDTGVNEERRRAMAAEYVDYVSYAKNQRNNRTYKWEMLEKGNRTPLQFWQIDAEDWPHLKSLALTLFSLAPSSIGSEKSLCMSTLAQSRHRNKLAFEEMRRLAFICINDSQFPGGEAQTNTVSDFAVGDTALSPDGMMMWMI</sequence>
<keyword evidence="4" id="KW-0862">Zinc</keyword>
<keyword evidence="8" id="KW-1185">Reference proteome</keyword>
<comment type="subcellular location">
    <subcellularLocation>
        <location evidence="1">Nucleus</location>
    </subcellularLocation>
</comment>
<evidence type="ECO:0000256" key="6">
    <source>
        <dbReference type="SAM" id="MobiDB-lite"/>
    </source>
</evidence>
<dbReference type="SUPFAM" id="SSF53098">
    <property type="entry name" value="Ribonuclease H-like"/>
    <property type="match status" value="1"/>
</dbReference>
<evidence type="ECO:0000256" key="2">
    <source>
        <dbReference type="ARBA" id="ARBA00022723"/>
    </source>
</evidence>
<name>A0AAV0UA03_HYABA</name>
<gene>
    <name evidence="7" type="ORF">HBR001_LOCUS5942</name>
</gene>
<dbReference type="PANTHER" id="PTHR46481:SF10">
    <property type="entry name" value="ZINC FINGER BED DOMAIN-CONTAINING PROTEIN 39"/>
    <property type="match status" value="1"/>
</dbReference>
<evidence type="ECO:0000313" key="8">
    <source>
        <dbReference type="Proteomes" id="UP001162031"/>
    </source>
</evidence>
<dbReference type="AlphaFoldDB" id="A0AAV0UA03"/>
<dbReference type="Proteomes" id="UP001162031">
    <property type="component" value="Unassembled WGS sequence"/>
</dbReference>
<dbReference type="GO" id="GO:0005634">
    <property type="term" value="C:nucleus"/>
    <property type="evidence" value="ECO:0007669"/>
    <property type="project" value="UniProtKB-SubCell"/>
</dbReference>
<keyword evidence="5" id="KW-0539">Nucleus</keyword>
<feature type="region of interest" description="Disordered" evidence="6">
    <location>
        <begin position="1"/>
        <end position="33"/>
    </location>
</feature>
<evidence type="ECO:0000256" key="5">
    <source>
        <dbReference type="ARBA" id="ARBA00023242"/>
    </source>
</evidence>
<evidence type="ECO:0000256" key="3">
    <source>
        <dbReference type="ARBA" id="ARBA00022771"/>
    </source>
</evidence>
<evidence type="ECO:0000313" key="7">
    <source>
        <dbReference type="EMBL" id="CAI5733745.1"/>
    </source>
</evidence>
<dbReference type="EMBL" id="CANTFL010001210">
    <property type="protein sequence ID" value="CAI5733745.1"/>
    <property type="molecule type" value="Genomic_DNA"/>
</dbReference>
<accession>A0AAV0UA03</accession>
<keyword evidence="3" id="KW-0863">Zinc-finger</keyword>
<reference evidence="7" key="1">
    <citation type="submission" date="2022-12" db="EMBL/GenBank/DDBJ databases">
        <authorList>
            <person name="Webb A."/>
        </authorList>
    </citation>
    <scope>NUCLEOTIDE SEQUENCE</scope>
    <source>
        <strain evidence="7">Hp1</strain>
    </source>
</reference>
<dbReference type="InterPro" id="IPR052035">
    <property type="entry name" value="ZnF_BED_domain_contain"/>
</dbReference>
<evidence type="ECO:0000256" key="4">
    <source>
        <dbReference type="ARBA" id="ARBA00022833"/>
    </source>
</evidence>
<comment type="caution">
    <text evidence="7">The sequence shown here is derived from an EMBL/GenBank/DDBJ whole genome shotgun (WGS) entry which is preliminary data.</text>
</comment>
<proteinExistence type="predicted"/>
<dbReference type="PANTHER" id="PTHR46481">
    <property type="entry name" value="ZINC FINGER BED DOMAIN-CONTAINING PROTEIN 4"/>
    <property type="match status" value="1"/>
</dbReference>
<keyword evidence="2" id="KW-0479">Metal-binding</keyword>
<evidence type="ECO:0000256" key="1">
    <source>
        <dbReference type="ARBA" id="ARBA00004123"/>
    </source>
</evidence>
<dbReference type="GO" id="GO:0008270">
    <property type="term" value="F:zinc ion binding"/>
    <property type="evidence" value="ECO:0007669"/>
    <property type="project" value="UniProtKB-KW"/>
</dbReference>
<protein>
    <recommendedName>
        <fullName evidence="9">DUF659 domain-containing protein</fullName>
    </recommendedName>
</protein>
<feature type="compositionally biased region" description="Low complexity" evidence="6">
    <location>
        <begin position="7"/>
        <end position="22"/>
    </location>
</feature>